<feature type="chain" id="PRO_5029002528" description="Lipoprotein" evidence="1">
    <location>
        <begin position="21"/>
        <end position="176"/>
    </location>
</feature>
<dbReference type="Proteomes" id="UP000504693">
    <property type="component" value="Chromosome"/>
</dbReference>
<protein>
    <recommendedName>
        <fullName evidence="4">Lipoprotein</fullName>
    </recommendedName>
</protein>
<evidence type="ECO:0008006" key="4">
    <source>
        <dbReference type="Google" id="ProtNLM"/>
    </source>
</evidence>
<feature type="signal peptide" evidence="1">
    <location>
        <begin position="1"/>
        <end position="20"/>
    </location>
</feature>
<keyword evidence="1" id="KW-0732">Signal</keyword>
<accession>A0A7D3XNA7</accession>
<reference evidence="2 3" key="1">
    <citation type="submission" date="2020-05" db="EMBL/GenBank/DDBJ databases">
        <title>Erythrobacter mangrovi sp. nov., isolated from rhizosphere soil of mangrove plant (Kandelia candel).</title>
        <authorList>
            <person name="Ye Y.H."/>
        </authorList>
    </citation>
    <scope>NUCLEOTIDE SEQUENCE [LARGE SCALE GENOMIC DNA]</scope>
    <source>
        <strain evidence="2 3">EB310</strain>
    </source>
</reference>
<dbReference type="EMBL" id="CP053921">
    <property type="protein sequence ID" value="QKG70194.1"/>
    <property type="molecule type" value="Genomic_DNA"/>
</dbReference>
<dbReference type="KEGG" id="emv:HQR01_01740"/>
<sequence>MGKVAVVAFVIMTAAYSASAEDEPAENSYLAALKACQQEQDSAARLACFDAAAATIVGASETGDLRLVDREEVRKTRRNFFGLSLPDFGIFGKRDKDGEDQDEIQELETKIVSVSGSHGSGYVIRTTEGALWRIDVVPRRLLEPKSGDTLLIKNAALSSYFLRINGQGGVRGTRIR</sequence>
<evidence type="ECO:0000313" key="2">
    <source>
        <dbReference type="EMBL" id="QKG70194.1"/>
    </source>
</evidence>
<organism evidence="2 3">
    <name type="scientific">Erythrobacter mangrovi</name>
    <dbReference type="NCBI Taxonomy" id="2739433"/>
    <lineage>
        <taxon>Bacteria</taxon>
        <taxon>Pseudomonadati</taxon>
        <taxon>Pseudomonadota</taxon>
        <taxon>Alphaproteobacteria</taxon>
        <taxon>Sphingomonadales</taxon>
        <taxon>Erythrobacteraceae</taxon>
        <taxon>Erythrobacter/Porphyrobacter group</taxon>
        <taxon>Erythrobacter</taxon>
    </lineage>
</organism>
<dbReference type="RefSeq" id="WP_173212080.1">
    <property type="nucleotide sequence ID" value="NZ_CP053921.1"/>
</dbReference>
<evidence type="ECO:0000256" key="1">
    <source>
        <dbReference type="SAM" id="SignalP"/>
    </source>
</evidence>
<dbReference type="AlphaFoldDB" id="A0A7D3XNA7"/>
<proteinExistence type="predicted"/>
<keyword evidence="3" id="KW-1185">Reference proteome</keyword>
<evidence type="ECO:0000313" key="3">
    <source>
        <dbReference type="Proteomes" id="UP000504693"/>
    </source>
</evidence>
<gene>
    <name evidence="2" type="ORF">HQR01_01740</name>
</gene>
<name>A0A7D3XNA7_9SPHN</name>